<keyword evidence="2" id="KW-1185">Reference proteome</keyword>
<name>A0A8H5FLH5_9AGAR</name>
<sequence length="342" mass="38101">MASERHKRLPPPEPTVATFMWDIVVFKVEGRIFQVPRQRFIEYSDIFADMFGLPASRDSQGKADVEGLSIESPITLDGYRASEFEALLKAMYPTSSNVLEGTFRMTRDEWISVLKLSTVWNMKKIRQHAITGLSSGHDSVILTSVDKAYLGLVHRVAPWLVEGITSIISSGDPPSLSEIRTLGLSAVSHIVLIQAQASPFKDLSSTSTGVTCSLGSLKCPECYQAFFENPLFCDSCSAMISLDNRRAIYLENAPSVRAATISQAEVESPHATKFDLWVDGRMTRCAKCLYDPIPLSHVWFCRVCDVKKVPQKIVIGVRESIQDLVMEAFHEELEDCRQADMG</sequence>
<dbReference type="SUPFAM" id="SSF54695">
    <property type="entry name" value="POZ domain"/>
    <property type="match status" value="1"/>
</dbReference>
<dbReference type="CDD" id="cd18186">
    <property type="entry name" value="BTB_POZ_ZBTB_KLHL-like"/>
    <property type="match status" value="1"/>
</dbReference>
<evidence type="ECO:0000313" key="2">
    <source>
        <dbReference type="Proteomes" id="UP000541558"/>
    </source>
</evidence>
<dbReference type="AlphaFoldDB" id="A0A8H5FLH5"/>
<dbReference type="Gene3D" id="3.30.710.10">
    <property type="entry name" value="Potassium Channel Kv1.1, Chain A"/>
    <property type="match status" value="1"/>
</dbReference>
<reference evidence="1 2" key="1">
    <citation type="journal article" date="2020" name="ISME J.">
        <title>Uncovering the hidden diversity of litter-decomposition mechanisms in mushroom-forming fungi.</title>
        <authorList>
            <person name="Floudas D."/>
            <person name="Bentzer J."/>
            <person name="Ahren D."/>
            <person name="Johansson T."/>
            <person name="Persson P."/>
            <person name="Tunlid A."/>
        </authorList>
    </citation>
    <scope>NUCLEOTIDE SEQUENCE [LARGE SCALE GENOMIC DNA]</scope>
    <source>
        <strain evidence="1 2">CBS 175.51</strain>
    </source>
</reference>
<dbReference type="EMBL" id="JAACJK010000002">
    <property type="protein sequence ID" value="KAF5341007.1"/>
    <property type="molecule type" value="Genomic_DNA"/>
</dbReference>
<comment type="caution">
    <text evidence="1">The sequence shown here is derived from an EMBL/GenBank/DDBJ whole genome shotgun (WGS) entry which is preliminary data.</text>
</comment>
<evidence type="ECO:0000313" key="1">
    <source>
        <dbReference type="EMBL" id="KAF5341007.1"/>
    </source>
</evidence>
<accession>A0A8H5FLH5</accession>
<dbReference type="Proteomes" id="UP000541558">
    <property type="component" value="Unassembled WGS sequence"/>
</dbReference>
<gene>
    <name evidence="1" type="ORF">D9611_006139</name>
</gene>
<protein>
    <recommendedName>
        <fullName evidence="3">BTB domain-containing protein</fullName>
    </recommendedName>
</protein>
<organism evidence="1 2">
    <name type="scientific">Ephemerocybe angulata</name>
    <dbReference type="NCBI Taxonomy" id="980116"/>
    <lineage>
        <taxon>Eukaryota</taxon>
        <taxon>Fungi</taxon>
        <taxon>Dikarya</taxon>
        <taxon>Basidiomycota</taxon>
        <taxon>Agaricomycotina</taxon>
        <taxon>Agaricomycetes</taxon>
        <taxon>Agaricomycetidae</taxon>
        <taxon>Agaricales</taxon>
        <taxon>Agaricineae</taxon>
        <taxon>Psathyrellaceae</taxon>
        <taxon>Ephemerocybe</taxon>
    </lineage>
</organism>
<dbReference type="InterPro" id="IPR011333">
    <property type="entry name" value="SKP1/BTB/POZ_sf"/>
</dbReference>
<dbReference type="OrthoDB" id="3199068at2759"/>
<evidence type="ECO:0008006" key="3">
    <source>
        <dbReference type="Google" id="ProtNLM"/>
    </source>
</evidence>
<proteinExistence type="predicted"/>